<sequence>MFDEVGTNRVFAIDAIVVLSGDKHGAQTNRLAVFVIEGDLSLAIGTKIRNRAGLANISQALGHAVSNMDRKRHEHIGLIARVAEHHSLIARTLLIEDVFARGAGANFFRIVNALSDVG</sequence>
<proteinExistence type="predicted"/>
<protein>
    <submittedName>
        <fullName evidence="1">Unannotated protein</fullName>
    </submittedName>
</protein>
<name>A0A6J7JXN5_9ZZZZ</name>
<gene>
    <name evidence="1" type="ORF">UFOPK3708_01770</name>
</gene>
<evidence type="ECO:0000313" key="1">
    <source>
        <dbReference type="EMBL" id="CAB4946914.1"/>
    </source>
</evidence>
<accession>A0A6J7JXN5</accession>
<dbReference type="AlphaFoldDB" id="A0A6J7JXN5"/>
<organism evidence="1">
    <name type="scientific">freshwater metagenome</name>
    <dbReference type="NCBI Taxonomy" id="449393"/>
    <lineage>
        <taxon>unclassified sequences</taxon>
        <taxon>metagenomes</taxon>
        <taxon>ecological metagenomes</taxon>
    </lineage>
</organism>
<dbReference type="EMBL" id="CAFBNA010000160">
    <property type="protein sequence ID" value="CAB4946914.1"/>
    <property type="molecule type" value="Genomic_DNA"/>
</dbReference>
<reference evidence="1" key="1">
    <citation type="submission" date="2020-05" db="EMBL/GenBank/DDBJ databases">
        <authorList>
            <person name="Chiriac C."/>
            <person name="Salcher M."/>
            <person name="Ghai R."/>
            <person name="Kavagutti S V."/>
        </authorList>
    </citation>
    <scope>NUCLEOTIDE SEQUENCE</scope>
</reference>